<feature type="coiled-coil region" evidence="1">
    <location>
        <begin position="1"/>
        <end position="77"/>
    </location>
</feature>
<dbReference type="AlphaFoldDB" id="A0A8B8DHZ3"/>
<protein>
    <submittedName>
        <fullName evidence="4">Uncharacterized protein LOC111126884</fullName>
    </submittedName>
</protein>
<keyword evidence="3" id="KW-1185">Reference proteome</keyword>
<sequence>MKKLENNMTKIEEKVKAVNRQMETLENFVTETEEKVEETKKQIKTLENDMTKTGGKIKGVETNMKTLQNALFKTKEKLDGKDEEIKNINNYIACFLLAKVVHAIFSVYMYTLLKLTGIYKATGPGHRIDVHRLSFDTISENLKGKGLKTGLLIVSFHPSSQQFHHGALNAVSELMKTSPVKVLVQSSEDLMDIEPHKLVIIFVDFNDRKIILENEETEVGDLRNQTTKLFKFLGCDVFVVYCKDKGSQDLPPNNLYNPRLQSIERHPVLSELKRKNRVLSINDKFHPHQVELLKQSCQQL</sequence>
<keyword evidence="2" id="KW-0472">Membrane</keyword>
<dbReference type="OrthoDB" id="6116533at2759"/>
<dbReference type="Gene3D" id="1.20.5.170">
    <property type="match status" value="1"/>
</dbReference>
<evidence type="ECO:0000313" key="4">
    <source>
        <dbReference type="RefSeq" id="XP_022327508.1"/>
    </source>
</evidence>
<dbReference type="SUPFAM" id="SSF57997">
    <property type="entry name" value="Tropomyosin"/>
    <property type="match status" value="1"/>
</dbReference>
<dbReference type="KEGG" id="cvn:111126884"/>
<accession>A0A8B8DHZ3</accession>
<keyword evidence="2" id="KW-0812">Transmembrane</keyword>
<keyword evidence="2" id="KW-1133">Transmembrane helix</keyword>
<keyword evidence="1" id="KW-0175">Coiled coil</keyword>
<feature type="transmembrane region" description="Helical" evidence="2">
    <location>
        <begin position="91"/>
        <end position="110"/>
    </location>
</feature>
<dbReference type="Proteomes" id="UP000694844">
    <property type="component" value="Chromosome 3"/>
</dbReference>
<dbReference type="GeneID" id="111126884"/>
<evidence type="ECO:0000256" key="2">
    <source>
        <dbReference type="SAM" id="Phobius"/>
    </source>
</evidence>
<gene>
    <name evidence="4" type="primary">LOC111126884</name>
</gene>
<organism evidence="3 4">
    <name type="scientific">Crassostrea virginica</name>
    <name type="common">Eastern oyster</name>
    <dbReference type="NCBI Taxonomy" id="6565"/>
    <lineage>
        <taxon>Eukaryota</taxon>
        <taxon>Metazoa</taxon>
        <taxon>Spiralia</taxon>
        <taxon>Lophotrochozoa</taxon>
        <taxon>Mollusca</taxon>
        <taxon>Bivalvia</taxon>
        <taxon>Autobranchia</taxon>
        <taxon>Pteriomorphia</taxon>
        <taxon>Ostreida</taxon>
        <taxon>Ostreoidea</taxon>
        <taxon>Ostreidae</taxon>
        <taxon>Crassostrea</taxon>
    </lineage>
</organism>
<evidence type="ECO:0000256" key="1">
    <source>
        <dbReference type="SAM" id="Coils"/>
    </source>
</evidence>
<dbReference type="RefSeq" id="XP_022327508.1">
    <property type="nucleotide sequence ID" value="XM_022471800.1"/>
</dbReference>
<proteinExistence type="predicted"/>
<reference evidence="4" key="1">
    <citation type="submission" date="2025-08" db="UniProtKB">
        <authorList>
            <consortium name="RefSeq"/>
        </authorList>
    </citation>
    <scope>IDENTIFICATION</scope>
    <source>
        <tissue evidence="4">Whole sample</tissue>
    </source>
</reference>
<evidence type="ECO:0000313" key="3">
    <source>
        <dbReference type="Proteomes" id="UP000694844"/>
    </source>
</evidence>
<name>A0A8B8DHZ3_CRAVI</name>